<evidence type="ECO:0000313" key="4">
    <source>
        <dbReference type="EMBL" id="KWR57540.1"/>
    </source>
</evidence>
<dbReference type="Proteomes" id="UP000467334">
    <property type="component" value="Unassembled WGS sequence"/>
</dbReference>
<evidence type="ECO:0000313" key="11">
    <source>
        <dbReference type="EMBL" id="RHF77260.1"/>
    </source>
</evidence>
<evidence type="ECO:0000313" key="1">
    <source>
        <dbReference type="EMBL" id="KAB5284312.1"/>
    </source>
</evidence>
<dbReference type="EMBL" id="QSAF01000003">
    <property type="protein sequence ID" value="RGW35571.1"/>
    <property type="molecule type" value="Genomic_DNA"/>
</dbReference>
<evidence type="ECO:0000313" key="6">
    <source>
        <dbReference type="EMBL" id="RGR13905.1"/>
    </source>
</evidence>
<evidence type="ECO:0000313" key="18">
    <source>
        <dbReference type="Proteomes" id="UP000284604"/>
    </source>
</evidence>
<dbReference type="GeneID" id="31796794"/>
<evidence type="ECO:0000313" key="19">
    <source>
        <dbReference type="Proteomes" id="UP000284777"/>
    </source>
</evidence>
<dbReference type="EMBL" id="QSSV01000024">
    <property type="protein sequence ID" value="RGM10332.1"/>
    <property type="molecule type" value="Genomic_DNA"/>
</dbReference>
<dbReference type="EMBL" id="QRUB01000015">
    <property type="protein sequence ID" value="RGR26793.1"/>
    <property type="molecule type" value="Genomic_DNA"/>
</dbReference>
<dbReference type="EMBL" id="QRHJ01000007">
    <property type="protein sequence ID" value="RHF77260.1"/>
    <property type="molecule type" value="Genomic_DNA"/>
</dbReference>
<gene>
    <name evidence="4" type="ORF">AA415_00074</name>
    <name evidence="11" type="ORF">DW668_03870</name>
    <name evidence="10" type="ORF">DW853_12845</name>
    <name evidence="9" type="ORF">DWV41_13010</name>
    <name evidence="8" type="ORF">DWV77_03145</name>
    <name evidence="7" type="ORF">DWY58_13325</name>
    <name evidence="6" type="ORF">DWY65_08350</name>
    <name evidence="12" type="ORF">DWZ78_10905</name>
    <name evidence="5" type="ORF">DXC34_15410</name>
    <name evidence="3" type="ORF">F9950_08230</name>
    <name evidence="2" type="ORF">F9958_08715</name>
    <name evidence="1" type="ORF">F9962_01235</name>
</gene>
<evidence type="ECO:0000313" key="9">
    <source>
        <dbReference type="EMBL" id="RGW95635.1"/>
    </source>
</evidence>
<dbReference type="STRING" id="46506.AA415_00074"/>
<reference evidence="14 15" key="3">
    <citation type="submission" date="2018-08" db="EMBL/GenBank/DDBJ databases">
        <title>A genome reference for cultivated species of the human gut microbiota.</title>
        <authorList>
            <person name="Zou Y."/>
            <person name="Xue W."/>
            <person name="Luo G."/>
        </authorList>
    </citation>
    <scope>NUCLEOTIDE SEQUENCE [LARGE SCALE GENOMIC DNA]</scope>
    <source>
        <strain evidence="9 19">AF05-4</strain>
        <strain evidence="8 20">AF12-7</strain>
        <strain evidence="7 17">AF25-6</strain>
        <strain evidence="6 15">AF26-20BH</strain>
        <strain evidence="12 18">AF35-20</strain>
        <strain evidence="11 16">AM25-16</strain>
        <strain evidence="10 21">AM36-9BH</strain>
        <strain evidence="5 14">TF03-6</strain>
    </source>
</reference>
<evidence type="ECO:0000313" key="3">
    <source>
        <dbReference type="EMBL" id="KAB5328090.1"/>
    </source>
</evidence>
<sequence>MAKSTSSFSELAQMYFPGCATPKNAVRCLQRSIKRCTKLATLLAETGYLPYNHRWLSPKQQMLIFENLGDPYPD</sequence>
<dbReference type="EMBL" id="QSBD01000022">
    <property type="protein sequence ID" value="RGW95635.1"/>
    <property type="molecule type" value="Genomic_DNA"/>
</dbReference>
<dbReference type="Proteomes" id="UP000283310">
    <property type="component" value="Unassembled WGS sequence"/>
</dbReference>
<protein>
    <submittedName>
        <fullName evidence="1">DUF4248 domain-containing protein</fullName>
    </submittedName>
</protein>
<dbReference type="Proteomes" id="UP000440773">
    <property type="component" value="Unassembled WGS sequence"/>
</dbReference>
<evidence type="ECO:0000313" key="21">
    <source>
        <dbReference type="Proteomes" id="UP000285305"/>
    </source>
</evidence>
<dbReference type="Proteomes" id="UP000284777">
    <property type="component" value="Unassembled WGS sequence"/>
</dbReference>
<evidence type="ECO:0000313" key="13">
    <source>
        <dbReference type="Proteomes" id="UP000056419"/>
    </source>
</evidence>
<dbReference type="EMBL" id="LRGC01000001">
    <property type="protein sequence ID" value="KWR57540.1"/>
    <property type="molecule type" value="Genomic_DNA"/>
</dbReference>
<evidence type="ECO:0000313" key="17">
    <source>
        <dbReference type="Proteomes" id="UP000284161"/>
    </source>
</evidence>
<keyword evidence="13" id="KW-1185">Reference proteome</keyword>
<dbReference type="Proteomes" id="UP000285305">
    <property type="component" value="Unassembled WGS sequence"/>
</dbReference>
<reference evidence="4" key="2">
    <citation type="submission" date="2016-01" db="EMBL/GenBank/DDBJ databases">
        <authorList>
            <person name="McClelland M."/>
            <person name="Jain A."/>
            <person name="Saraogi P."/>
            <person name="Mendelson R."/>
            <person name="Westerman R."/>
            <person name="SanMiguel P."/>
            <person name="Csonka L."/>
        </authorList>
    </citation>
    <scope>NUCLEOTIDE SEQUENCE</scope>
    <source>
        <strain evidence="4">CL09T03C01</strain>
    </source>
</reference>
<evidence type="ECO:0000313" key="20">
    <source>
        <dbReference type="Proteomes" id="UP000285150"/>
    </source>
</evidence>
<evidence type="ECO:0000313" key="15">
    <source>
        <dbReference type="Proteomes" id="UP000283310"/>
    </source>
</evidence>
<dbReference type="Proteomes" id="UP000431177">
    <property type="component" value="Unassembled WGS sequence"/>
</dbReference>
<dbReference type="EMBL" id="QRPN01000010">
    <property type="protein sequence ID" value="RHM17677.1"/>
    <property type="molecule type" value="Genomic_DNA"/>
</dbReference>
<evidence type="ECO:0000313" key="14">
    <source>
        <dbReference type="Proteomes" id="UP000261223"/>
    </source>
</evidence>
<evidence type="ECO:0000313" key="2">
    <source>
        <dbReference type="EMBL" id="KAB5314308.1"/>
    </source>
</evidence>
<proteinExistence type="predicted"/>
<organism evidence="4 13">
    <name type="scientific">Bacteroides stercoris</name>
    <dbReference type="NCBI Taxonomy" id="46506"/>
    <lineage>
        <taxon>Bacteria</taxon>
        <taxon>Pseudomonadati</taxon>
        <taxon>Bacteroidota</taxon>
        <taxon>Bacteroidia</taxon>
        <taxon>Bacteroidales</taxon>
        <taxon>Bacteroidaceae</taxon>
        <taxon>Bacteroides</taxon>
    </lineage>
</organism>
<evidence type="ECO:0000313" key="23">
    <source>
        <dbReference type="Proteomes" id="UP000440773"/>
    </source>
</evidence>
<dbReference type="Pfam" id="PF14053">
    <property type="entry name" value="DUF4248"/>
    <property type="match status" value="1"/>
</dbReference>
<comment type="caution">
    <text evidence="4">The sequence shown here is derived from an EMBL/GenBank/DDBJ whole genome shotgun (WGS) entry which is preliminary data.</text>
</comment>
<dbReference type="AlphaFoldDB" id="A0A108TCS3"/>
<reference evidence="4 13" key="1">
    <citation type="journal article" date="2016" name="BMC Genomics">
        <title>Type VI secretion systems of human gut Bacteroidales segregate into three genetic architectures, two of which are contained on mobile genetic elements.</title>
        <authorList>
            <person name="Coyne M.J."/>
            <person name="Roelofs K.G."/>
            <person name="Comstock L.E."/>
        </authorList>
    </citation>
    <scope>NUCLEOTIDE SEQUENCE [LARGE SCALE GENOMIC DNA]</scope>
    <source>
        <strain evidence="4 13">CL09T03C01</strain>
    </source>
</reference>
<dbReference type="Proteomes" id="UP000261223">
    <property type="component" value="Unassembled WGS sequence"/>
</dbReference>
<dbReference type="Proteomes" id="UP000056419">
    <property type="component" value="Unassembled WGS sequence"/>
</dbReference>
<dbReference type="Proteomes" id="UP000284161">
    <property type="component" value="Unassembled WGS sequence"/>
</dbReference>
<reference evidence="22 23" key="4">
    <citation type="journal article" date="2019" name="Nat. Med.">
        <title>A library of human gut bacterial isolates paired with longitudinal multiomics data enables mechanistic microbiome research.</title>
        <authorList>
            <person name="Poyet M."/>
            <person name="Groussin M."/>
            <person name="Gibbons S.M."/>
            <person name="Avila-Pacheco J."/>
            <person name="Jiang X."/>
            <person name="Kearney S.M."/>
            <person name="Perrotta A.R."/>
            <person name="Berdy B."/>
            <person name="Zhao S."/>
            <person name="Lieberman T.D."/>
            <person name="Swanson P.K."/>
            <person name="Smith M."/>
            <person name="Roesemann S."/>
            <person name="Alexander J.E."/>
            <person name="Rich S.A."/>
            <person name="Livny J."/>
            <person name="Vlamakis H."/>
            <person name="Clish C."/>
            <person name="Bullock K."/>
            <person name="Deik A."/>
            <person name="Scott J."/>
            <person name="Pierce K.A."/>
            <person name="Xavier R.J."/>
            <person name="Alm E.J."/>
        </authorList>
    </citation>
    <scope>NUCLEOTIDE SEQUENCE [LARGE SCALE GENOMIC DNA]</scope>
    <source>
        <strain evidence="1 23">BIOML-A17</strain>
        <strain evidence="3 22">BIOML-A2</strain>
        <strain evidence="2 24">BIOML-A6</strain>
    </source>
</reference>
<evidence type="ECO:0000313" key="10">
    <source>
        <dbReference type="EMBL" id="RHC27965.1"/>
    </source>
</evidence>
<name>A0A108TCS3_BACSE</name>
<dbReference type="PATRIC" id="fig|46506.5.peg.82"/>
<dbReference type="EMBL" id="QRTW01000012">
    <property type="protein sequence ID" value="RGR13905.1"/>
    <property type="molecule type" value="Genomic_DNA"/>
</dbReference>
<dbReference type="EMBL" id="WCLE01000015">
    <property type="protein sequence ID" value="KAB5314308.1"/>
    <property type="molecule type" value="Genomic_DNA"/>
</dbReference>
<accession>A0A108TCS3</accession>
<evidence type="ECO:0000313" key="8">
    <source>
        <dbReference type="EMBL" id="RGW35571.1"/>
    </source>
</evidence>
<dbReference type="Proteomes" id="UP000285150">
    <property type="component" value="Unassembled WGS sequence"/>
</dbReference>
<evidence type="ECO:0000313" key="16">
    <source>
        <dbReference type="Proteomes" id="UP000283762"/>
    </source>
</evidence>
<dbReference type="Proteomes" id="UP000284604">
    <property type="component" value="Unassembled WGS sequence"/>
</dbReference>
<dbReference type="RefSeq" id="WP_022103439.1">
    <property type="nucleotide sequence ID" value="NZ_BAABYC010000001.1"/>
</dbReference>
<dbReference type="EMBL" id="WCLP01000002">
    <property type="protein sequence ID" value="KAB5284312.1"/>
    <property type="molecule type" value="Genomic_DNA"/>
</dbReference>
<dbReference type="InterPro" id="IPR025342">
    <property type="entry name" value="DUF4248"/>
</dbReference>
<evidence type="ECO:0000313" key="22">
    <source>
        <dbReference type="Proteomes" id="UP000431177"/>
    </source>
</evidence>
<dbReference type="Proteomes" id="UP000283762">
    <property type="component" value="Unassembled WGS sequence"/>
</dbReference>
<evidence type="ECO:0000313" key="5">
    <source>
        <dbReference type="EMBL" id="RGM10332.1"/>
    </source>
</evidence>
<evidence type="ECO:0000313" key="12">
    <source>
        <dbReference type="EMBL" id="RHM17677.1"/>
    </source>
</evidence>
<evidence type="ECO:0000313" key="7">
    <source>
        <dbReference type="EMBL" id="RGR26793.1"/>
    </source>
</evidence>
<dbReference type="EMBL" id="QSHQ01000028">
    <property type="protein sequence ID" value="RHC27965.1"/>
    <property type="molecule type" value="Genomic_DNA"/>
</dbReference>
<evidence type="ECO:0000313" key="24">
    <source>
        <dbReference type="Proteomes" id="UP000467334"/>
    </source>
</evidence>
<dbReference type="EMBL" id="WCLA01000014">
    <property type="protein sequence ID" value="KAB5328090.1"/>
    <property type="molecule type" value="Genomic_DNA"/>
</dbReference>